<gene>
    <name evidence="5" type="ORF">DQ384_37905</name>
</gene>
<dbReference type="Pfam" id="PF01370">
    <property type="entry name" value="Epimerase"/>
    <property type="match status" value="1"/>
</dbReference>
<dbReference type="AlphaFoldDB" id="A0A367EPV1"/>
<accession>A0A367EPV1</accession>
<dbReference type="Proteomes" id="UP000253094">
    <property type="component" value="Unassembled WGS sequence"/>
</dbReference>
<keyword evidence="3" id="KW-0520">NAD</keyword>
<dbReference type="PANTHER" id="PTHR43103:SF5">
    <property type="entry name" value="4-EPIMERASE, PUTATIVE (AFU_ORTHOLOGUE AFUA_7G00360)-RELATED"/>
    <property type="match status" value="1"/>
</dbReference>
<proteinExistence type="inferred from homology"/>
<protein>
    <submittedName>
        <fullName evidence="5">NAD(P)-dependent oxidoreductase</fullName>
    </submittedName>
</protein>
<evidence type="ECO:0000313" key="6">
    <source>
        <dbReference type="Proteomes" id="UP000253094"/>
    </source>
</evidence>
<dbReference type="GO" id="GO:0016491">
    <property type="term" value="F:oxidoreductase activity"/>
    <property type="evidence" value="ECO:0007669"/>
    <property type="project" value="UniProtKB-KW"/>
</dbReference>
<comment type="caution">
    <text evidence="5">The sequence shown here is derived from an EMBL/GenBank/DDBJ whole genome shotgun (WGS) entry which is preliminary data.</text>
</comment>
<feature type="domain" description="NAD-dependent epimerase/dehydratase" evidence="4">
    <location>
        <begin position="1"/>
        <end position="216"/>
    </location>
</feature>
<evidence type="ECO:0000256" key="1">
    <source>
        <dbReference type="ARBA" id="ARBA00007637"/>
    </source>
</evidence>
<dbReference type="OrthoDB" id="8770295at2"/>
<evidence type="ECO:0000256" key="3">
    <source>
        <dbReference type="ARBA" id="ARBA00023027"/>
    </source>
</evidence>
<dbReference type="Gene3D" id="3.40.50.720">
    <property type="entry name" value="NAD(P)-binding Rossmann-like Domain"/>
    <property type="match status" value="1"/>
</dbReference>
<keyword evidence="2" id="KW-0560">Oxidoreductase</keyword>
<comment type="similarity">
    <text evidence="1">Belongs to the NAD(P)-dependent epimerase/dehydratase family.</text>
</comment>
<dbReference type="PANTHER" id="PTHR43103">
    <property type="entry name" value="NUCLEOSIDE-DIPHOSPHATE-SUGAR EPIMERASE"/>
    <property type="match status" value="1"/>
</dbReference>
<dbReference type="InterPro" id="IPR001509">
    <property type="entry name" value="Epimerase_deHydtase"/>
</dbReference>
<reference evidence="5 6" key="1">
    <citation type="submission" date="2018-06" db="EMBL/GenBank/DDBJ databases">
        <title>Sphaerisporangium craniellae sp. nov., isolated from a marine sponge in the South China Sea.</title>
        <authorList>
            <person name="Li L."/>
        </authorList>
    </citation>
    <scope>NUCLEOTIDE SEQUENCE [LARGE SCALE GENOMIC DNA]</scope>
    <source>
        <strain evidence="5 6">CCTCC AA 208026</strain>
    </source>
</reference>
<dbReference type="EMBL" id="QOIL01000033">
    <property type="protein sequence ID" value="RCG20148.1"/>
    <property type="molecule type" value="Genomic_DNA"/>
</dbReference>
<sequence length="285" mass="30140">MVTGAAGRLGRPTLDLLAGHGVPVTALDLHDPGDLPADRVVTGEAGDSETVRAAMDGVDTVIHLAAIPAPTFGTPEEVFLGNTRATFVVFQEAARAGVRRVVFASSLSVLGLPFSPRALHPAYVPIDEALPLQVEDPYALSKQTDEATAAMMTARHGIDSVAMRFPLLGGPGDKLPERAATYARDPSEGARELWSYLDLRDAARANLLAATRPLTGANVVFLAAPDTLSALPTEDLLDRYHPGAERRAPLPGRAVPIDLSAAARLLGFRAEHLYPVEAHTSEVNP</sequence>
<evidence type="ECO:0000259" key="4">
    <source>
        <dbReference type="Pfam" id="PF01370"/>
    </source>
</evidence>
<dbReference type="InterPro" id="IPR036291">
    <property type="entry name" value="NAD(P)-bd_dom_sf"/>
</dbReference>
<name>A0A367EPV1_9ACTN</name>
<dbReference type="SUPFAM" id="SSF51735">
    <property type="entry name" value="NAD(P)-binding Rossmann-fold domains"/>
    <property type="match status" value="1"/>
</dbReference>
<evidence type="ECO:0000313" key="5">
    <source>
        <dbReference type="EMBL" id="RCG20148.1"/>
    </source>
</evidence>
<evidence type="ECO:0000256" key="2">
    <source>
        <dbReference type="ARBA" id="ARBA00023002"/>
    </source>
</evidence>
<keyword evidence="6" id="KW-1185">Reference proteome</keyword>
<organism evidence="5 6">
    <name type="scientific">Sphaerisporangium album</name>
    <dbReference type="NCBI Taxonomy" id="509200"/>
    <lineage>
        <taxon>Bacteria</taxon>
        <taxon>Bacillati</taxon>
        <taxon>Actinomycetota</taxon>
        <taxon>Actinomycetes</taxon>
        <taxon>Streptosporangiales</taxon>
        <taxon>Streptosporangiaceae</taxon>
        <taxon>Sphaerisporangium</taxon>
    </lineage>
</organism>